<dbReference type="SMART" id="SM00387">
    <property type="entry name" value="HATPase_c"/>
    <property type="match status" value="1"/>
</dbReference>
<keyword evidence="9" id="KW-0547">Nucleotide-binding</keyword>
<comment type="similarity">
    <text evidence="3">In the N-terminal section; belongs to the phytochrome family.</text>
</comment>
<evidence type="ECO:0000256" key="18">
    <source>
        <dbReference type="SAM" id="Phobius"/>
    </source>
</evidence>
<evidence type="ECO:0000313" key="23">
    <source>
        <dbReference type="Proteomes" id="UP000031561"/>
    </source>
</evidence>
<keyword evidence="5" id="KW-1003">Cell membrane</keyword>
<keyword evidence="12 18" id="KW-1133">Transmembrane helix</keyword>
<dbReference type="Pfam" id="PF00672">
    <property type="entry name" value="HAMP"/>
    <property type="match status" value="1"/>
</dbReference>
<evidence type="ECO:0000259" key="21">
    <source>
        <dbReference type="PROSITE" id="PS50885"/>
    </source>
</evidence>
<evidence type="ECO:0000256" key="7">
    <source>
        <dbReference type="ARBA" id="ARBA00022679"/>
    </source>
</evidence>
<dbReference type="InterPro" id="IPR001789">
    <property type="entry name" value="Sig_transdc_resp-reg_receiver"/>
</dbReference>
<comment type="catalytic activity">
    <reaction evidence="1">
        <text>ATP + protein L-histidine = ADP + protein N-phospho-L-histidine.</text>
        <dbReference type="EC" id="2.7.13.3"/>
    </reaction>
</comment>
<evidence type="ECO:0000259" key="19">
    <source>
        <dbReference type="PROSITE" id="PS50109"/>
    </source>
</evidence>
<evidence type="ECO:0000256" key="12">
    <source>
        <dbReference type="ARBA" id="ARBA00022989"/>
    </source>
</evidence>
<dbReference type="AlphaFoldDB" id="A0ABD4T0I3"/>
<dbReference type="Pfam" id="PF02743">
    <property type="entry name" value="dCache_1"/>
    <property type="match status" value="1"/>
</dbReference>
<dbReference type="InterPro" id="IPR003660">
    <property type="entry name" value="HAMP_dom"/>
</dbReference>
<evidence type="ECO:0000256" key="6">
    <source>
        <dbReference type="ARBA" id="ARBA00022553"/>
    </source>
</evidence>
<dbReference type="Gene3D" id="6.10.340.10">
    <property type="match status" value="1"/>
</dbReference>
<dbReference type="EC" id="2.7.13.3" evidence="4"/>
<keyword evidence="7" id="KW-0808">Transferase</keyword>
<name>A0ABD4T0I3_9CYAN</name>
<feature type="transmembrane region" description="Helical" evidence="18">
    <location>
        <begin position="334"/>
        <end position="357"/>
    </location>
</feature>
<dbReference type="InterPro" id="IPR005467">
    <property type="entry name" value="His_kinase_dom"/>
</dbReference>
<keyword evidence="15" id="KW-0131">Cell cycle</keyword>
<keyword evidence="13" id="KW-0902">Two-component regulatory system</keyword>
<keyword evidence="11 22" id="KW-0067">ATP-binding</keyword>
<evidence type="ECO:0000256" key="11">
    <source>
        <dbReference type="ARBA" id="ARBA00022840"/>
    </source>
</evidence>
<comment type="subcellular location">
    <subcellularLocation>
        <location evidence="2">Cell membrane</location>
        <topology evidence="2">Multi-pass membrane protein</topology>
    </subcellularLocation>
</comment>
<evidence type="ECO:0000313" key="22">
    <source>
        <dbReference type="EMBL" id="MCM1982079.1"/>
    </source>
</evidence>
<comment type="caution">
    <text evidence="22">The sequence shown here is derived from an EMBL/GenBank/DDBJ whole genome shotgun (WGS) entry which is preliminary data.</text>
</comment>
<evidence type="ECO:0000256" key="10">
    <source>
        <dbReference type="ARBA" id="ARBA00022777"/>
    </source>
</evidence>
<evidence type="ECO:0000256" key="13">
    <source>
        <dbReference type="ARBA" id="ARBA00023012"/>
    </source>
</evidence>
<dbReference type="Pfam" id="PF00072">
    <property type="entry name" value="Response_reg"/>
    <property type="match status" value="1"/>
</dbReference>
<dbReference type="EMBL" id="JTHE03000028">
    <property type="protein sequence ID" value="MCM1982079.1"/>
    <property type="molecule type" value="Genomic_DNA"/>
</dbReference>
<keyword evidence="10" id="KW-0418">Kinase</keyword>
<dbReference type="InterPro" id="IPR003661">
    <property type="entry name" value="HisK_dim/P_dom"/>
</dbReference>
<evidence type="ECO:0000256" key="14">
    <source>
        <dbReference type="ARBA" id="ARBA00023136"/>
    </source>
</evidence>
<dbReference type="SMART" id="SM00448">
    <property type="entry name" value="REC"/>
    <property type="match status" value="1"/>
</dbReference>
<dbReference type="InterPro" id="IPR033479">
    <property type="entry name" value="dCache_1"/>
</dbReference>
<keyword evidence="6 17" id="KW-0597">Phosphoprotein</keyword>
<evidence type="ECO:0000259" key="20">
    <source>
        <dbReference type="PROSITE" id="PS50110"/>
    </source>
</evidence>
<dbReference type="PRINTS" id="PR00344">
    <property type="entry name" value="BCTRLSENSOR"/>
</dbReference>
<feature type="domain" description="Histidine kinase" evidence="19">
    <location>
        <begin position="448"/>
        <end position="685"/>
    </location>
</feature>
<dbReference type="InterPro" id="IPR036097">
    <property type="entry name" value="HisK_dim/P_sf"/>
</dbReference>
<evidence type="ECO:0000256" key="1">
    <source>
        <dbReference type="ARBA" id="ARBA00000085"/>
    </source>
</evidence>
<dbReference type="CDD" id="cd16922">
    <property type="entry name" value="HATPase_EvgS-ArcB-TorS-like"/>
    <property type="match status" value="1"/>
</dbReference>
<sequence>MRVIWVVPFVLQLAAAVGITGYLSFRHGQNAIDNLAQQLQQQASSRVQRRLDSYLELPIDLLQTNADALDLGLLDLYNYETNGQFFWRQLRAFEEVGYLSYVLTSGEYVGAGRWLEQQSLTIDETSANTGWKAHTYATDAQGNRTQMVDDTDYDPFSESWYQETLAAQGPIWNEVYPWDGFPHIQSIAYSRPIWGENQKIIGILSVDLLLTGISDFLRQIPLSPSAKILVLERDGNLIASSTDVPLSRLVKGEAQRVNIAQSGDATLESAIQAIRTKFGSLETLNTTQQLKFSQAGDPHYAQIAPWSDGQGLDWLVLVTVPESDFMAEINANTWLTVYLCLVALGGAIILGMLTSRWMTLPILRLRRASQAIAEGQLDQSVPSSVIQEINALAQVFNAMAGQLKTSFSALEQMNNELETRVKTRTAQLEVAKEAADSANQAKSEFLANMSHELRTPLNGILGYAQILRRDKSLTPQHLDGVNTIYQCGSHLLTLINDVLDLAKIEAQKIELSPSPVELMPFLQGVREICRIKAEQKEISLTFEIDPHLPQIISTDPKRLRQVLINLLGNAIKFTDQGEVLFRVRSLRANAPDPASTAAVEAVAVASPLHPVRFEIQDTGVGMDPHQIDSIFLPFEQVGDDQSKTEGTGLGLAISSQIIQMMGSTIQVRSQVGQGSTFWFDLDLPEETTGPEESPVPSLEIIGYEGPQRSLLIVDDRWENRAVIKHLLEPLGFRVLEADQGQAGLAQVERHHPDLIITDLKMPVMDGFEMTQQIRKRAEFEQICIIASSASVFSFDRQQSREAGCNDFLTKPVELSNLLDLLQDYLGLTWCYTQEQAGQSQVSPTCADPGAGDQGTLSTMPPPEEIQALYQAAKAGYIADIQAEAHRLKALNPQYHAFARQVLLLAADFEDEAIVSLLKPYLA</sequence>
<evidence type="ECO:0000256" key="17">
    <source>
        <dbReference type="PROSITE-ProRule" id="PRU00169"/>
    </source>
</evidence>
<dbReference type="Gene3D" id="3.40.50.2300">
    <property type="match status" value="1"/>
</dbReference>
<dbReference type="Pfam" id="PF02518">
    <property type="entry name" value="HATPase_c"/>
    <property type="match status" value="1"/>
</dbReference>
<gene>
    <name evidence="22" type="ORF">QQ91_0004430</name>
</gene>
<dbReference type="CDD" id="cd00082">
    <property type="entry name" value="HisKA"/>
    <property type="match status" value="1"/>
</dbReference>
<feature type="modified residue" description="4-aspartylphosphate" evidence="17">
    <location>
        <position position="758"/>
    </location>
</feature>
<dbReference type="CDD" id="cd12913">
    <property type="entry name" value="PDC1_MCP_like"/>
    <property type="match status" value="1"/>
</dbReference>
<keyword evidence="8 18" id="KW-0812">Transmembrane</keyword>
<dbReference type="PROSITE" id="PS50110">
    <property type="entry name" value="RESPONSE_REGULATORY"/>
    <property type="match status" value="1"/>
</dbReference>
<dbReference type="CDD" id="cd06225">
    <property type="entry name" value="HAMP"/>
    <property type="match status" value="1"/>
</dbReference>
<dbReference type="FunFam" id="1.10.287.130:FF:000038">
    <property type="entry name" value="Sensory transduction histidine kinase"/>
    <property type="match status" value="1"/>
</dbReference>
<dbReference type="InterPro" id="IPR036890">
    <property type="entry name" value="HATPase_C_sf"/>
</dbReference>
<dbReference type="Pfam" id="PF00512">
    <property type="entry name" value="HisKA"/>
    <property type="match status" value="1"/>
</dbReference>
<keyword evidence="23" id="KW-1185">Reference proteome</keyword>
<evidence type="ECO:0000256" key="4">
    <source>
        <dbReference type="ARBA" id="ARBA00012438"/>
    </source>
</evidence>
<dbReference type="SMART" id="SM00388">
    <property type="entry name" value="HisKA"/>
    <property type="match status" value="1"/>
</dbReference>
<dbReference type="CDD" id="cd18774">
    <property type="entry name" value="PDC2_HK_sensor"/>
    <property type="match status" value="1"/>
</dbReference>
<evidence type="ECO:0000256" key="15">
    <source>
        <dbReference type="ARBA" id="ARBA00023306"/>
    </source>
</evidence>
<evidence type="ECO:0000256" key="2">
    <source>
        <dbReference type="ARBA" id="ARBA00004651"/>
    </source>
</evidence>
<feature type="domain" description="HAMP" evidence="21">
    <location>
        <begin position="356"/>
        <end position="408"/>
    </location>
</feature>
<dbReference type="GO" id="GO:0005524">
    <property type="term" value="F:ATP binding"/>
    <property type="evidence" value="ECO:0007669"/>
    <property type="project" value="UniProtKB-KW"/>
</dbReference>
<dbReference type="CDD" id="cd17546">
    <property type="entry name" value="REC_hyHK_CKI1_RcsC-like"/>
    <property type="match status" value="1"/>
</dbReference>
<proteinExistence type="inferred from homology"/>
<accession>A0ABD4T0I3</accession>
<dbReference type="SUPFAM" id="SSF55874">
    <property type="entry name" value="ATPase domain of HSP90 chaperone/DNA topoisomerase II/histidine kinase"/>
    <property type="match status" value="1"/>
</dbReference>
<dbReference type="GO" id="GO:0005886">
    <property type="term" value="C:plasma membrane"/>
    <property type="evidence" value="ECO:0007669"/>
    <property type="project" value="UniProtKB-SubCell"/>
</dbReference>
<feature type="domain" description="Response regulatory" evidence="20">
    <location>
        <begin position="709"/>
        <end position="825"/>
    </location>
</feature>
<reference evidence="22 23" key="1">
    <citation type="journal article" date="2015" name="Genome Announc.">
        <title>Draft Genome Sequence of Filamentous Marine Cyanobacterium Lyngbya confervoides Strain BDU141951.</title>
        <authorList>
            <person name="Chandrababunaidu M.M."/>
            <person name="Sen D."/>
            <person name="Tripathy S."/>
        </authorList>
    </citation>
    <scope>NUCLEOTIDE SEQUENCE [LARGE SCALE GENOMIC DNA]</scope>
    <source>
        <strain evidence="22 23">BDU141951</strain>
    </source>
</reference>
<dbReference type="Gene3D" id="3.30.565.10">
    <property type="entry name" value="Histidine kinase-like ATPase, C-terminal domain"/>
    <property type="match status" value="1"/>
</dbReference>
<dbReference type="SMART" id="SM00304">
    <property type="entry name" value="HAMP"/>
    <property type="match status" value="1"/>
</dbReference>
<evidence type="ECO:0000256" key="16">
    <source>
        <dbReference type="ARBA" id="ARBA00074306"/>
    </source>
</evidence>
<dbReference type="Proteomes" id="UP000031561">
    <property type="component" value="Unassembled WGS sequence"/>
</dbReference>
<dbReference type="PROSITE" id="PS50885">
    <property type="entry name" value="HAMP"/>
    <property type="match status" value="1"/>
</dbReference>
<dbReference type="InterPro" id="IPR004358">
    <property type="entry name" value="Sig_transdc_His_kin-like_C"/>
</dbReference>
<dbReference type="Gene3D" id="3.30.450.20">
    <property type="entry name" value="PAS domain"/>
    <property type="match status" value="1"/>
</dbReference>
<protein>
    <recommendedName>
        <fullName evidence="16">Circadian input-output histidine kinase CikA</fullName>
        <ecNumber evidence="4">2.7.13.3</ecNumber>
    </recommendedName>
</protein>
<dbReference type="SUPFAM" id="SSF52172">
    <property type="entry name" value="CheY-like"/>
    <property type="match status" value="1"/>
</dbReference>
<evidence type="ECO:0000256" key="9">
    <source>
        <dbReference type="ARBA" id="ARBA00022741"/>
    </source>
</evidence>
<dbReference type="RefSeq" id="WP_201277321.1">
    <property type="nucleotide sequence ID" value="NZ_JTHE03000028.1"/>
</dbReference>
<evidence type="ECO:0000256" key="3">
    <source>
        <dbReference type="ARBA" id="ARBA00006402"/>
    </source>
</evidence>
<dbReference type="Gene3D" id="1.10.287.130">
    <property type="match status" value="1"/>
</dbReference>
<dbReference type="SUPFAM" id="SSF158472">
    <property type="entry name" value="HAMP domain-like"/>
    <property type="match status" value="1"/>
</dbReference>
<dbReference type="InterPro" id="IPR011006">
    <property type="entry name" value="CheY-like_superfamily"/>
</dbReference>
<dbReference type="SUPFAM" id="SSF47384">
    <property type="entry name" value="Homodimeric domain of signal transducing histidine kinase"/>
    <property type="match status" value="1"/>
</dbReference>
<dbReference type="GO" id="GO:0000160">
    <property type="term" value="P:phosphorelay signal transduction system"/>
    <property type="evidence" value="ECO:0007669"/>
    <property type="project" value="UniProtKB-KW"/>
</dbReference>
<dbReference type="PROSITE" id="PS50109">
    <property type="entry name" value="HIS_KIN"/>
    <property type="match status" value="1"/>
</dbReference>
<evidence type="ECO:0000256" key="5">
    <source>
        <dbReference type="ARBA" id="ARBA00022475"/>
    </source>
</evidence>
<dbReference type="GO" id="GO:0004673">
    <property type="term" value="F:protein histidine kinase activity"/>
    <property type="evidence" value="ECO:0007669"/>
    <property type="project" value="UniProtKB-EC"/>
</dbReference>
<dbReference type="InterPro" id="IPR003594">
    <property type="entry name" value="HATPase_dom"/>
</dbReference>
<organism evidence="22 23">
    <name type="scientific">Lyngbya confervoides BDU141951</name>
    <dbReference type="NCBI Taxonomy" id="1574623"/>
    <lineage>
        <taxon>Bacteria</taxon>
        <taxon>Bacillati</taxon>
        <taxon>Cyanobacteriota</taxon>
        <taxon>Cyanophyceae</taxon>
        <taxon>Oscillatoriophycideae</taxon>
        <taxon>Oscillatoriales</taxon>
        <taxon>Microcoleaceae</taxon>
        <taxon>Lyngbya</taxon>
    </lineage>
</organism>
<dbReference type="FunFam" id="3.30.565.10:FF:000010">
    <property type="entry name" value="Sensor histidine kinase RcsC"/>
    <property type="match status" value="1"/>
</dbReference>
<keyword evidence="14 18" id="KW-0472">Membrane</keyword>
<dbReference type="PANTHER" id="PTHR43047">
    <property type="entry name" value="TWO-COMPONENT HISTIDINE PROTEIN KINASE"/>
    <property type="match status" value="1"/>
</dbReference>
<evidence type="ECO:0000256" key="8">
    <source>
        <dbReference type="ARBA" id="ARBA00022692"/>
    </source>
</evidence>
<dbReference type="SUPFAM" id="SSF103190">
    <property type="entry name" value="Sensory domain-like"/>
    <property type="match status" value="1"/>
</dbReference>
<dbReference type="InterPro" id="IPR029151">
    <property type="entry name" value="Sensor-like_sf"/>
</dbReference>